<evidence type="ECO:0000256" key="2">
    <source>
        <dbReference type="ARBA" id="ARBA00022475"/>
    </source>
</evidence>
<feature type="transmembrane region" description="Helical" evidence="6">
    <location>
        <begin position="124"/>
        <end position="146"/>
    </location>
</feature>
<name>A0A069PND7_9BURK</name>
<evidence type="ECO:0000256" key="3">
    <source>
        <dbReference type="ARBA" id="ARBA00022692"/>
    </source>
</evidence>
<evidence type="ECO:0000256" key="6">
    <source>
        <dbReference type="SAM" id="Phobius"/>
    </source>
</evidence>
<feature type="transmembrane region" description="Helical" evidence="6">
    <location>
        <begin position="70"/>
        <end position="88"/>
    </location>
</feature>
<protein>
    <submittedName>
        <fullName evidence="8">Multidrug DMT transporter permease</fullName>
    </submittedName>
</protein>
<keyword evidence="5 6" id="KW-0472">Membrane</keyword>
<keyword evidence="9" id="KW-1185">Reference proteome</keyword>
<proteinExistence type="predicted"/>
<evidence type="ECO:0000313" key="8">
    <source>
        <dbReference type="EMBL" id="KDR41414.1"/>
    </source>
</evidence>
<accession>A0A069PND7</accession>
<dbReference type="PANTHER" id="PTHR32322">
    <property type="entry name" value="INNER MEMBRANE TRANSPORTER"/>
    <property type="match status" value="1"/>
</dbReference>
<keyword evidence="2" id="KW-1003">Cell membrane</keyword>
<dbReference type="GO" id="GO:0005886">
    <property type="term" value="C:plasma membrane"/>
    <property type="evidence" value="ECO:0007669"/>
    <property type="project" value="UniProtKB-SubCell"/>
</dbReference>
<keyword evidence="3 6" id="KW-0812">Transmembrane</keyword>
<evidence type="ECO:0000259" key="7">
    <source>
        <dbReference type="Pfam" id="PF00892"/>
    </source>
</evidence>
<feature type="transmembrane region" description="Helical" evidence="6">
    <location>
        <begin position="213"/>
        <end position="236"/>
    </location>
</feature>
<feature type="transmembrane region" description="Helical" evidence="6">
    <location>
        <begin position="183"/>
        <end position="201"/>
    </location>
</feature>
<feature type="transmembrane region" description="Helical" evidence="6">
    <location>
        <begin position="152"/>
        <end position="171"/>
    </location>
</feature>
<dbReference type="InterPro" id="IPR037185">
    <property type="entry name" value="EmrE-like"/>
</dbReference>
<feature type="transmembrane region" description="Helical" evidence="6">
    <location>
        <begin position="269"/>
        <end position="286"/>
    </location>
</feature>
<gene>
    <name evidence="8" type="ORF">BG61_17145</name>
</gene>
<comment type="caution">
    <text evidence="8">The sequence shown here is derived from an EMBL/GenBank/DDBJ whole genome shotgun (WGS) entry which is preliminary data.</text>
</comment>
<evidence type="ECO:0000256" key="5">
    <source>
        <dbReference type="ARBA" id="ARBA00023136"/>
    </source>
</evidence>
<sequence length="296" mass="31275">MKSARWPGVFFLLVTATGWALNWPAMKILLREWPPLFSRGVAGVAASMLLAVIAVCAGEQTRVPRQLMPRMLLSACTNVFAWMGFSTLSMKWLSVSEGALLVYTMPIWAMLLAWPVLSRRPSAAGFIALLLGLAGVVVLLGGRGFAFDAGKLTGILFALLAAVLFALGTVIQTPVPVSPITLVAWQVGLGCVPMVVAGLLIEHPDFGALKADGWAVLVYMTVVPMGVCYLAWFATLRYLAPEIASIGMLLVPIMGIVAAALALGEPLGLQEIAAMALTLSGVALALRRKGESKTAG</sequence>
<evidence type="ECO:0000313" key="9">
    <source>
        <dbReference type="Proteomes" id="UP000027466"/>
    </source>
</evidence>
<comment type="subcellular location">
    <subcellularLocation>
        <location evidence="1">Cell membrane</location>
        <topology evidence="1">Multi-pass membrane protein</topology>
    </subcellularLocation>
</comment>
<reference evidence="8 9" key="1">
    <citation type="submission" date="2014-03" db="EMBL/GenBank/DDBJ databases">
        <title>Draft Genome Sequences of Four Burkholderia Strains.</title>
        <authorList>
            <person name="Liu X.Y."/>
            <person name="Li C.X."/>
            <person name="Xu J.H."/>
        </authorList>
    </citation>
    <scope>NUCLEOTIDE SEQUENCE [LARGE SCALE GENOMIC DNA]</scope>
    <source>
        <strain evidence="8 9">DSM 50014</strain>
    </source>
</reference>
<feature type="domain" description="EamA" evidence="7">
    <location>
        <begin position="7"/>
        <end position="140"/>
    </location>
</feature>
<keyword evidence="4 6" id="KW-1133">Transmembrane helix</keyword>
<dbReference type="InterPro" id="IPR000620">
    <property type="entry name" value="EamA_dom"/>
</dbReference>
<feature type="transmembrane region" description="Helical" evidence="6">
    <location>
        <begin position="243"/>
        <end position="263"/>
    </location>
</feature>
<feature type="domain" description="EamA" evidence="7">
    <location>
        <begin position="153"/>
        <end position="286"/>
    </location>
</feature>
<dbReference type="STRING" id="60547.GCA_000751215_04200"/>
<dbReference type="EMBL" id="JFHC01000027">
    <property type="protein sequence ID" value="KDR41414.1"/>
    <property type="molecule type" value="Genomic_DNA"/>
</dbReference>
<dbReference type="PANTHER" id="PTHR32322:SF18">
    <property type="entry name" value="S-ADENOSYLMETHIONINE_S-ADENOSYLHOMOCYSTEINE TRANSPORTER"/>
    <property type="match status" value="1"/>
</dbReference>
<dbReference type="SUPFAM" id="SSF103481">
    <property type="entry name" value="Multidrug resistance efflux transporter EmrE"/>
    <property type="match status" value="2"/>
</dbReference>
<dbReference type="Pfam" id="PF00892">
    <property type="entry name" value="EamA"/>
    <property type="match status" value="2"/>
</dbReference>
<feature type="transmembrane region" description="Helical" evidence="6">
    <location>
        <begin position="100"/>
        <end position="117"/>
    </location>
</feature>
<dbReference type="RefSeq" id="WP_035934800.1">
    <property type="nucleotide sequence ID" value="NZ_CADFFX010000005.1"/>
</dbReference>
<dbReference type="AlphaFoldDB" id="A0A069PND7"/>
<evidence type="ECO:0000256" key="4">
    <source>
        <dbReference type="ARBA" id="ARBA00022989"/>
    </source>
</evidence>
<feature type="transmembrane region" description="Helical" evidence="6">
    <location>
        <begin position="36"/>
        <end position="58"/>
    </location>
</feature>
<organism evidence="8 9">
    <name type="scientific">Caballeronia glathei</name>
    <dbReference type="NCBI Taxonomy" id="60547"/>
    <lineage>
        <taxon>Bacteria</taxon>
        <taxon>Pseudomonadati</taxon>
        <taxon>Pseudomonadota</taxon>
        <taxon>Betaproteobacteria</taxon>
        <taxon>Burkholderiales</taxon>
        <taxon>Burkholderiaceae</taxon>
        <taxon>Caballeronia</taxon>
    </lineage>
</organism>
<evidence type="ECO:0000256" key="1">
    <source>
        <dbReference type="ARBA" id="ARBA00004651"/>
    </source>
</evidence>
<dbReference type="Proteomes" id="UP000027466">
    <property type="component" value="Unassembled WGS sequence"/>
</dbReference>
<dbReference type="InterPro" id="IPR050638">
    <property type="entry name" value="AA-Vitamin_Transporters"/>
</dbReference>